<feature type="compositionally biased region" description="Low complexity" evidence="1">
    <location>
        <begin position="377"/>
        <end position="393"/>
    </location>
</feature>
<proteinExistence type="predicted"/>
<organism evidence="2 3">
    <name type="scientific">Ambrosiozyma monospora</name>
    <name type="common">Yeast</name>
    <name type="synonym">Endomycopsis monosporus</name>
    <dbReference type="NCBI Taxonomy" id="43982"/>
    <lineage>
        <taxon>Eukaryota</taxon>
        <taxon>Fungi</taxon>
        <taxon>Dikarya</taxon>
        <taxon>Ascomycota</taxon>
        <taxon>Saccharomycotina</taxon>
        <taxon>Pichiomycetes</taxon>
        <taxon>Pichiales</taxon>
        <taxon>Pichiaceae</taxon>
        <taxon>Ambrosiozyma</taxon>
    </lineage>
</organism>
<feature type="region of interest" description="Disordered" evidence="1">
    <location>
        <begin position="113"/>
        <end position="147"/>
    </location>
</feature>
<sequence length="444" mass="49799">MSFNTYSTFPQTIPPEQSTFNFVSPVGNVGQSSAGALFSQQLQSQIQSQNQPQQSQNYPNWYHPSGPSNSNSLQYDTGMNNHHQQQQQQTQQQQQYYRQALKRDSFVETLSSKLGYPDDIQSPLSSLSRDSLISNSSNPSTSWQQNQQQLQQQQQLLAQQQNQQQQQQQIQQQFQQFGGFNSNAFNLPMELQGGISSINSRRPSYAAEVHYTTHNKLDQYQQHQQQSSLLGGSSRFFESSSSIDQRLPGIASRNNSIDASNLFSSYHDNNPRGIASRFANNESHPFRFQPSMISKHQSSVSSAGSLSGFGYGLENGGLEENSIPLDNGLLLDRSTNTIVTSPELKNRFHQCSQYFGDFDVSMRIVNELNQILGLNDSNSNTSSSSPRGSVVGSENLQDDKLPMIQRGVNKLLDYLLTQNEDLKSANHQATKNYSLILNKNEVKI</sequence>
<feature type="compositionally biased region" description="Low complexity" evidence="1">
    <location>
        <begin position="41"/>
        <end position="56"/>
    </location>
</feature>
<dbReference type="Proteomes" id="UP001165063">
    <property type="component" value="Unassembled WGS sequence"/>
</dbReference>
<accession>A0A9W6Z5G4</accession>
<dbReference type="AlphaFoldDB" id="A0A9W6Z5G4"/>
<dbReference type="EMBL" id="BSXU01008238">
    <property type="protein sequence ID" value="GMG59832.1"/>
    <property type="molecule type" value="Genomic_DNA"/>
</dbReference>
<name>A0A9W6Z5G4_AMBMO</name>
<feature type="region of interest" description="Disordered" evidence="1">
    <location>
        <begin position="41"/>
        <end position="97"/>
    </location>
</feature>
<comment type="caution">
    <text evidence="2">The sequence shown here is derived from an EMBL/GenBank/DDBJ whole genome shotgun (WGS) entry which is preliminary data.</text>
</comment>
<evidence type="ECO:0000313" key="3">
    <source>
        <dbReference type="Proteomes" id="UP001165063"/>
    </source>
</evidence>
<reference evidence="2" key="1">
    <citation type="submission" date="2023-04" db="EMBL/GenBank/DDBJ databases">
        <title>Ambrosiozyma monospora NBRC 1965.</title>
        <authorList>
            <person name="Ichikawa N."/>
            <person name="Sato H."/>
            <person name="Tonouchi N."/>
        </authorList>
    </citation>
    <scope>NUCLEOTIDE SEQUENCE</scope>
    <source>
        <strain evidence="2">NBRC 1965</strain>
    </source>
</reference>
<evidence type="ECO:0000256" key="1">
    <source>
        <dbReference type="SAM" id="MobiDB-lite"/>
    </source>
</evidence>
<keyword evidence="3" id="KW-1185">Reference proteome</keyword>
<protein>
    <submittedName>
        <fullName evidence="2">Unnamed protein product</fullName>
    </submittedName>
</protein>
<gene>
    <name evidence="2" type="ORF">Amon01_000870700</name>
</gene>
<feature type="region of interest" description="Disordered" evidence="1">
    <location>
        <begin position="375"/>
        <end position="396"/>
    </location>
</feature>
<evidence type="ECO:0000313" key="2">
    <source>
        <dbReference type="EMBL" id="GMG59832.1"/>
    </source>
</evidence>
<feature type="compositionally biased region" description="Low complexity" evidence="1">
    <location>
        <begin position="122"/>
        <end position="147"/>
    </location>
</feature>
<feature type="compositionally biased region" description="Low complexity" evidence="1">
    <location>
        <begin position="84"/>
        <end position="95"/>
    </location>
</feature>
<feature type="compositionally biased region" description="Polar residues" evidence="1">
    <location>
        <begin position="66"/>
        <end position="83"/>
    </location>
</feature>